<feature type="region of interest" description="Disordered" evidence="1">
    <location>
        <begin position="151"/>
        <end position="222"/>
    </location>
</feature>
<gene>
    <name evidence="2" type="ORF">Acr_03g0002080</name>
</gene>
<keyword evidence="3" id="KW-1185">Reference proteome</keyword>
<comment type="caution">
    <text evidence="2">The sequence shown here is derived from an EMBL/GenBank/DDBJ whole genome shotgun (WGS) entry which is preliminary data.</text>
</comment>
<evidence type="ECO:0000256" key="1">
    <source>
        <dbReference type="SAM" id="MobiDB-lite"/>
    </source>
</evidence>
<feature type="compositionally biased region" description="Polar residues" evidence="1">
    <location>
        <begin position="204"/>
        <end position="217"/>
    </location>
</feature>
<proteinExistence type="predicted"/>
<name>A0A7J0EAB2_9ERIC</name>
<sequence>MDESMSVLRPIKYTEHRNVTKKLTKPSIPRSKKISDDHRQSPELCSGGPRVVRISVTDPDATDSSSGEEDALFGRRRVKRYVNEIRCETACKSSLNANKVWKRKVGGGNSLLAKRKPTKLVSGERRSEAAMVYDNAAIKLRGPHALTNFITPPLCESPENNVTSVSGDESGDESHSHSLSSPTSVLRFRTHSSEEAQPPKLSKPVQQGNESNDSSPVQEDPCFLPDFMPMEMPFLDDIFTFEPPGPIHFDDPPDFADHLLSDDLSGMVTDPIHDFGLWQVDGFLEDLGGEFFTADPLVVL</sequence>
<dbReference type="InterPro" id="IPR036955">
    <property type="entry name" value="AP2/ERF_dom_sf"/>
</dbReference>
<feature type="compositionally biased region" description="Low complexity" evidence="1">
    <location>
        <begin position="177"/>
        <end position="186"/>
    </location>
</feature>
<evidence type="ECO:0000313" key="3">
    <source>
        <dbReference type="Proteomes" id="UP000585474"/>
    </source>
</evidence>
<organism evidence="2 3">
    <name type="scientific">Actinidia rufa</name>
    <dbReference type="NCBI Taxonomy" id="165716"/>
    <lineage>
        <taxon>Eukaryota</taxon>
        <taxon>Viridiplantae</taxon>
        <taxon>Streptophyta</taxon>
        <taxon>Embryophyta</taxon>
        <taxon>Tracheophyta</taxon>
        <taxon>Spermatophyta</taxon>
        <taxon>Magnoliopsida</taxon>
        <taxon>eudicotyledons</taxon>
        <taxon>Gunneridae</taxon>
        <taxon>Pentapetalae</taxon>
        <taxon>asterids</taxon>
        <taxon>Ericales</taxon>
        <taxon>Actinidiaceae</taxon>
        <taxon>Actinidia</taxon>
    </lineage>
</organism>
<reference evidence="2 3" key="1">
    <citation type="submission" date="2019-07" db="EMBL/GenBank/DDBJ databases">
        <title>De Novo Assembly of kiwifruit Actinidia rufa.</title>
        <authorList>
            <person name="Sugita-Konishi S."/>
            <person name="Sato K."/>
            <person name="Mori E."/>
            <person name="Abe Y."/>
            <person name="Kisaki G."/>
            <person name="Hamano K."/>
            <person name="Suezawa K."/>
            <person name="Otani M."/>
            <person name="Fukuda T."/>
            <person name="Manabe T."/>
            <person name="Gomi K."/>
            <person name="Tabuchi M."/>
            <person name="Akimitsu K."/>
            <person name="Kataoka I."/>
        </authorList>
    </citation>
    <scope>NUCLEOTIDE SEQUENCE [LARGE SCALE GENOMIC DNA]</scope>
    <source>
        <strain evidence="3">cv. Fuchu</strain>
    </source>
</reference>
<dbReference type="Proteomes" id="UP000585474">
    <property type="component" value="Unassembled WGS sequence"/>
</dbReference>
<dbReference type="PANTHER" id="PTHR31194">
    <property type="entry name" value="SHN SHINE , DNA BINDING / TRANSCRIPTION FACTOR"/>
    <property type="match status" value="1"/>
</dbReference>
<dbReference type="EMBL" id="BJWL01000003">
    <property type="protein sequence ID" value="GFY83434.1"/>
    <property type="molecule type" value="Genomic_DNA"/>
</dbReference>
<protein>
    <submittedName>
        <fullName evidence="2">Cytokinin response factor 4</fullName>
    </submittedName>
</protein>
<feature type="region of interest" description="Disordered" evidence="1">
    <location>
        <begin position="1"/>
        <end position="70"/>
    </location>
</feature>
<dbReference type="OrthoDB" id="777519at2759"/>
<dbReference type="Gene3D" id="3.30.730.10">
    <property type="entry name" value="AP2/ERF domain"/>
    <property type="match status" value="1"/>
</dbReference>
<dbReference type="PANTHER" id="PTHR31194:SF202">
    <property type="entry name" value="ETHYLENE-RESPONSIVE TRANSCRIPTION FACTOR ERF070"/>
    <property type="match status" value="1"/>
</dbReference>
<dbReference type="AlphaFoldDB" id="A0A7J0EAB2"/>
<dbReference type="InterPro" id="IPR050913">
    <property type="entry name" value="AP2/ERF_ERF"/>
</dbReference>
<dbReference type="GO" id="GO:0003700">
    <property type="term" value="F:DNA-binding transcription factor activity"/>
    <property type="evidence" value="ECO:0007669"/>
    <property type="project" value="InterPro"/>
</dbReference>
<accession>A0A7J0EAB2</accession>
<evidence type="ECO:0000313" key="2">
    <source>
        <dbReference type="EMBL" id="GFY83434.1"/>
    </source>
</evidence>